<reference evidence="1" key="2">
    <citation type="submission" date="2021-02" db="EMBL/GenBank/DDBJ databases">
        <authorList>
            <person name="Kimball J.A."/>
            <person name="Haas M.W."/>
            <person name="Macchietto M."/>
            <person name="Kono T."/>
            <person name="Duquette J."/>
            <person name="Shao M."/>
        </authorList>
    </citation>
    <scope>NUCLEOTIDE SEQUENCE</scope>
    <source>
        <tissue evidence="1">Fresh leaf tissue</tissue>
    </source>
</reference>
<dbReference type="PANTHER" id="PTHR10698:SF0">
    <property type="entry name" value="V-TYPE PROTON ATPASE SUBUNIT H"/>
    <property type="match status" value="1"/>
</dbReference>
<dbReference type="AlphaFoldDB" id="A0A8J5VRK0"/>
<dbReference type="Pfam" id="PF03224">
    <property type="entry name" value="V-ATPase_H_N"/>
    <property type="match status" value="1"/>
</dbReference>
<comment type="caution">
    <text evidence="1">The sequence shown here is derived from an EMBL/GenBank/DDBJ whole genome shotgun (WGS) entry which is preliminary data.</text>
</comment>
<dbReference type="Proteomes" id="UP000729402">
    <property type="component" value="Unassembled WGS sequence"/>
</dbReference>
<reference evidence="1" key="1">
    <citation type="journal article" date="2021" name="bioRxiv">
        <title>Whole Genome Assembly and Annotation of Northern Wild Rice, Zizania palustris L., Supports a Whole Genome Duplication in the Zizania Genus.</title>
        <authorList>
            <person name="Haas M."/>
            <person name="Kono T."/>
            <person name="Macchietto M."/>
            <person name="Millas R."/>
            <person name="McGilp L."/>
            <person name="Shao M."/>
            <person name="Duquette J."/>
            <person name="Hirsch C.N."/>
            <person name="Kimball J."/>
        </authorList>
    </citation>
    <scope>NUCLEOTIDE SEQUENCE</scope>
    <source>
        <tissue evidence="1">Fresh leaf tissue</tissue>
    </source>
</reference>
<organism evidence="1 2">
    <name type="scientific">Zizania palustris</name>
    <name type="common">Northern wild rice</name>
    <dbReference type="NCBI Taxonomy" id="103762"/>
    <lineage>
        <taxon>Eukaryota</taxon>
        <taxon>Viridiplantae</taxon>
        <taxon>Streptophyta</taxon>
        <taxon>Embryophyta</taxon>
        <taxon>Tracheophyta</taxon>
        <taxon>Spermatophyta</taxon>
        <taxon>Magnoliopsida</taxon>
        <taxon>Liliopsida</taxon>
        <taxon>Poales</taxon>
        <taxon>Poaceae</taxon>
        <taxon>BOP clade</taxon>
        <taxon>Oryzoideae</taxon>
        <taxon>Oryzeae</taxon>
        <taxon>Zizaniinae</taxon>
        <taxon>Zizania</taxon>
    </lineage>
</organism>
<proteinExistence type="predicted"/>
<dbReference type="EMBL" id="JAAALK010000288">
    <property type="protein sequence ID" value="KAG8052564.1"/>
    <property type="molecule type" value="Genomic_DNA"/>
</dbReference>
<dbReference type="GO" id="GO:0000221">
    <property type="term" value="C:vacuolar proton-transporting V-type ATPase, V1 domain"/>
    <property type="evidence" value="ECO:0007669"/>
    <property type="project" value="InterPro"/>
</dbReference>
<dbReference type="OrthoDB" id="10263554at2759"/>
<accession>A0A8J5VRK0</accession>
<keyword evidence="2" id="KW-1185">Reference proteome</keyword>
<gene>
    <name evidence="1" type="ORF">GUJ93_ZPchr0001g32467</name>
</gene>
<protein>
    <submittedName>
        <fullName evidence="1">Uncharacterized protein</fullName>
    </submittedName>
</protein>
<dbReference type="PANTHER" id="PTHR10698">
    <property type="entry name" value="V-TYPE PROTON ATPASE SUBUNIT H"/>
    <property type="match status" value="1"/>
</dbReference>
<evidence type="ECO:0000313" key="2">
    <source>
        <dbReference type="Proteomes" id="UP000729402"/>
    </source>
</evidence>
<evidence type="ECO:0000313" key="1">
    <source>
        <dbReference type="EMBL" id="KAG8052564.1"/>
    </source>
</evidence>
<dbReference type="GO" id="GO:0046961">
    <property type="term" value="F:proton-transporting ATPase activity, rotational mechanism"/>
    <property type="evidence" value="ECO:0007669"/>
    <property type="project" value="InterPro"/>
</dbReference>
<sequence>MDHAELTTELVLKRDIPWESYMANKLISGTCLQHLRHYDHKPESQQGPLLDEDGWYSHEYHSDSASCSICII</sequence>
<name>A0A8J5VRK0_ZIZPA</name>
<dbReference type="InterPro" id="IPR004908">
    <property type="entry name" value="ATPase_V1-cplx_hsu"/>
</dbReference>